<dbReference type="EMBL" id="JH718555">
    <property type="protein sequence ID" value="EJC97434.1"/>
    <property type="molecule type" value="Genomic_DNA"/>
</dbReference>
<sequence length="670" mass="77271">MSAATPSDHQYVVYLAHDSTSRPRLISVPKNASVLDLEFATRRDPDYQDYLGYKPVFLYKCGGLERKPLESLYGRALDWLREHAGEVGEITPLDPADRLNEYFPEGPTPEHEKMVDVIAMDGSTVAPAKRRKRSRPSSEESSKAGDSILRKLGENETAIWHRLAFNLHNYLWGQRDRLKEICEPKEKDVPKVGWVSATFWNLRNLPFWPTGVTSLDLAEHFMIRDEYRELDTYITEKLENPFFLKLTLQLGKTVYLTYCLLGCLFEKEPTILMLRPNIRYLFQDDGVYSLPGESYVSTDDSAIIQEPLGRVLVLYDCNSDQEKAILACPGTRMLISTSPKKSRYHRFEKEQRAEMFVMQTWAWYEIYLCCDMAKQQRSSKELAIAYCKYGGSARNLLNEGEDKLERLLRDAIDSCDKLDIMITQQKTVSTMESSQLVQINPSFKDNVLNRSSMTASVISVAVLCMLCDAKDREFLHHLESRFQNFTDCSEIFKASAGIAFEAASHRYIMANTRTPFDIRSLSNQHITKQLHLSHVTDLCLFSPHDPKASLLQSNQYYKPLAKNLPGIDAYAFEMDGGTICGIVFFQFTITTHHPINQNFLDNLWTSWPGYCQHWEWKLIFVVPEGIAPGYKEQQWQPNYNEDIWKRRVSQYVLGVNQQQLWEAMQMQNVT</sequence>
<dbReference type="InterPro" id="IPR052980">
    <property type="entry name" value="Crinkler_effector"/>
</dbReference>
<keyword evidence="3" id="KW-1185">Reference proteome</keyword>
<dbReference type="PANTHER" id="PTHR33129:SF3">
    <property type="entry name" value="HOT SPOT (RHS) PROTEIN, PUTATIVE-RELATED"/>
    <property type="match status" value="1"/>
</dbReference>
<dbReference type="KEGG" id="fme:FOMMEDRAFT_163396"/>
<proteinExistence type="predicted"/>
<dbReference type="PANTHER" id="PTHR33129">
    <property type="entry name" value="PROTEIN KINASE DOMAIN-CONTAINING PROTEIN-RELATED"/>
    <property type="match status" value="1"/>
</dbReference>
<feature type="region of interest" description="Disordered" evidence="1">
    <location>
        <begin position="125"/>
        <end position="147"/>
    </location>
</feature>
<name>R7SIK0_FOMME</name>
<evidence type="ECO:0000256" key="1">
    <source>
        <dbReference type="SAM" id="MobiDB-lite"/>
    </source>
</evidence>
<accession>R7SIK0</accession>
<reference evidence="3" key="1">
    <citation type="journal article" date="2012" name="Science">
        <title>The Paleozoic origin of enzymatic lignin decomposition reconstructed from 31 fungal genomes.</title>
        <authorList>
            <person name="Floudas D."/>
            <person name="Binder M."/>
            <person name="Riley R."/>
            <person name="Barry K."/>
            <person name="Blanchette R.A."/>
            <person name="Henrissat B."/>
            <person name="Martinez A.T."/>
            <person name="Otillar R."/>
            <person name="Spatafora J.W."/>
            <person name="Yadav J.S."/>
            <person name="Aerts A."/>
            <person name="Benoit I."/>
            <person name="Boyd A."/>
            <person name="Carlson A."/>
            <person name="Copeland A."/>
            <person name="Coutinho P.M."/>
            <person name="de Vries R.P."/>
            <person name="Ferreira P."/>
            <person name="Findley K."/>
            <person name="Foster B."/>
            <person name="Gaskell J."/>
            <person name="Glotzer D."/>
            <person name="Gorecki P."/>
            <person name="Heitman J."/>
            <person name="Hesse C."/>
            <person name="Hori C."/>
            <person name="Igarashi K."/>
            <person name="Jurgens J.A."/>
            <person name="Kallen N."/>
            <person name="Kersten P."/>
            <person name="Kohler A."/>
            <person name="Kuees U."/>
            <person name="Kumar T.K.A."/>
            <person name="Kuo A."/>
            <person name="LaButti K."/>
            <person name="Larrondo L.F."/>
            <person name="Lindquist E."/>
            <person name="Ling A."/>
            <person name="Lombard V."/>
            <person name="Lucas S."/>
            <person name="Lundell T."/>
            <person name="Martin R."/>
            <person name="McLaughlin D.J."/>
            <person name="Morgenstern I."/>
            <person name="Morin E."/>
            <person name="Murat C."/>
            <person name="Nagy L.G."/>
            <person name="Nolan M."/>
            <person name="Ohm R.A."/>
            <person name="Patyshakuliyeva A."/>
            <person name="Rokas A."/>
            <person name="Ruiz-Duenas F.J."/>
            <person name="Sabat G."/>
            <person name="Salamov A."/>
            <person name="Samejima M."/>
            <person name="Schmutz J."/>
            <person name="Slot J.C."/>
            <person name="St John F."/>
            <person name="Stenlid J."/>
            <person name="Sun H."/>
            <person name="Sun S."/>
            <person name="Syed K."/>
            <person name="Tsang A."/>
            <person name="Wiebenga A."/>
            <person name="Young D."/>
            <person name="Pisabarro A."/>
            <person name="Eastwood D.C."/>
            <person name="Martin F."/>
            <person name="Cullen D."/>
            <person name="Grigoriev I.V."/>
            <person name="Hibbett D.S."/>
        </authorList>
    </citation>
    <scope>NUCLEOTIDE SEQUENCE [LARGE SCALE GENOMIC DNA]</scope>
    <source>
        <strain evidence="3">MF3/22</strain>
    </source>
</reference>
<evidence type="ECO:0000313" key="2">
    <source>
        <dbReference type="EMBL" id="EJC97434.1"/>
    </source>
</evidence>
<dbReference type="AlphaFoldDB" id="R7SIK0"/>
<dbReference type="OrthoDB" id="19861at2759"/>
<evidence type="ECO:0000313" key="3">
    <source>
        <dbReference type="Proteomes" id="UP000053630"/>
    </source>
</evidence>
<dbReference type="RefSeq" id="XP_007272303.1">
    <property type="nucleotide sequence ID" value="XM_007272241.1"/>
</dbReference>
<organism evidence="2 3">
    <name type="scientific">Fomitiporia mediterranea (strain MF3/22)</name>
    <name type="common">Grapevine white-rot fungus</name>
    <dbReference type="NCBI Taxonomy" id="694068"/>
    <lineage>
        <taxon>Eukaryota</taxon>
        <taxon>Fungi</taxon>
        <taxon>Dikarya</taxon>
        <taxon>Basidiomycota</taxon>
        <taxon>Agaricomycotina</taxon>
        <taxon>Agaricomycetes</taxon>
        <taxon>Hymenochaetales</taxon>
        <taxon>Hymenochaetaceae</taxon>
        <taxon>Fomitiporia</taxon>
    </lineage>
</organism>
<feature type="compositionally biased region" description="Basic and acidic residues" evidence="1">
    <location>
        <begin position="136"/>
        <end position="147"/>
    </location>
</feature>
<protein>
    <submittedName>
        <fullName evidence="2">Uncharacterized protein</fullName>
    </submittedName>
</protein>
<dbReference type="eggNOG" id="KOG0154">
    <property type="taxonomic scope" value="Eukaryota"/>
</dbReference>
<dbReference type="Proteomes" id="UP000053630">
    <property type="component" value="Unassembled WGS sequence"/>
</dbReference>
<dbReference type="GeneID" id="18676014"/>
<gene>
    <name evidence="2" type="ORF">FOMMEDRAFT_163396</name>
</gene>